<dbReference type="InterPro" id="IPR017871">
    <property type="entry name" value="ABC_transporter-like_CS"/>
</dbReference>
<dbReference type="RefSeq" id="WP_188533229.1">
    <property type="nucleotide sequence ID" value="NZ_BMGR01000018.1"/>
</dbReference>
<protein>
    <submittedName>
        <fullName evidence="10">ABC transporter ATP-binding protein</fullName>
    </submittedName>
</protein>
<dbReference type="Gene3D" id="3.40.50.300">
    <property type="entry name" value="P-loop containing nucleotide triphosphate hydrolases"/>
    <property type="match status" value="1"/>
</dbReference>
<evidence type="ECO:0000256" key="7">
    <source>
        <dbReference type="ARBA" id="ARBA00022967"/>
    </source>
</evidence>
<evidence type="ECO:0000256" key="5">
    <source>
        <dbReference type="ARBA" id="ARBA00022741"/>
    </source>
</evidence>
<dbReference type="CDD" id="cd03225">
    <property type="entry name" value="ABC_cobalt_CbiO_domain1"/>
    <property type="match status" value="1"/>
</dbReference>
<dbReference type="Proteomes" id="UP000644756">
    <property type="component" value="Unassembled WGS sequence"/>
</dbReference>
<keyword evidence="3" id="KW-0813">Transport</keyword>
<dbReference type="GO" id="GO:0015087">
    <property type="term" value="F:cobalt ion transmembrane transporter activity"/>
    <property type="evidence" value="ECO:0007669"/>
    <property type="project" value="UniProtKB-ARBA"/>
</dbReference>
<dbReference type="GO" id="GO:0043190">
    <property type="term" value="C:ATP-binding cassette (ABC) transporter complex"/>
    <property type="evidence" value="ECO:0007669"/>
    <property type="project" value="TreeGrafter"/>
</dbReference>
<dbReference type="FunFam" id="3.40.50.300:FF:000224">
    <property type="entry name" value="Energy-coupling factor transporter ATP-binding protein EcfA"/>
    <property type="match status" value="1"/>
</dbReference>
<dbReference type="GO" id="GO:0005524">
    <property type="term" value="F:ATP binding"/>
    <property type="evidence" value="ECO:0007669"/>
    <property type="project" value="UniProtKB-KW"/>
</dbReference>
<dbReference type="PROSITE" id="PS50893">
    <property type="entry name" value="ABC_TRANSPORTER_2"/>
    <property type="match status" value="1"/>
</dbReference>
<accession>A0A917G4A3</accession>
<gene>
    <name evidence="10" type="ORF">GCM10010916_43970</name>
</gene>
<comment type="subcellular location">
    <subcellularLocation>
        <location evidence="1">Cell membrane</location>
        <topology evidence="1">Peripheral membrane protein</topology>
    </subcellularLocation>
</comment>
<keyword evidence="4" id="KW-1003">Cell membrane</keyword>
<reference evidence="10" key="2">
    <citation type="submission" date="2020-09" db="EMBL/GenBank/DDBJ databases">
        <authorList>
            <person name="Sun Q."/>
            <person name="Zhou Y."/>
        </authorList>
    </citation>
    <scope>NUCLEOTIDE SEQUENCE</scope>
    <source>
        <strain evidence="10">CGMCC 1.12987</strain>
    </source>
</reference>
<evidence type="ECO:0000256" key="6">
    <source>
        <dbReference type="ARBA" id="ARBA00022840"/>
    </source>
</evidence>
<dbReference type="InterPro" id="IPR003439">
    <property type="entry name" value="ABC_transporter-like_ATP-bd"/>
</dbReference>
<evidence type="ECO:0000313" key="11">
    <source>
        <dbReference type="Proteomes" id="UP000644756"/>
    </source>
</evidence>
<evidence type="ECO:0000256" key="3">
    <source>
        <dbReference type="ARBA" id="ARBA00022448"/>
    </source>
</evidence>
<evidence type="ECO:0000256" key="4">
    <source>
        <dbReference type="ARBA" id="ARBA00022475"/>
    </source>
</evidence>
<keyword evidence="5" id="KW-0547">Nucleotide-binding</keyword>
<keyword evidence="7" id="KW-1278">Translocase</keyword>
<dbReference type="InterPro" id="IPR003593">
    <property type="entry name" value="AAA+_ATPase"/>
</dbReference>
<name>A0A917G4A3_9BACL</name>
<dbReference type="InterPro" id="IPR050095">
    <property type="entry name" value="ECF_ABC_transporter_ATP-bd"/>
</dbReference>
<sequence>MTEMMEVCNLRYNYPGHGREVLRDLTIRIPKKKRTALCGHNGAGKSTLFMHMTGILQPEGGTVKWNGDPISYRNKDLQLLRRRIGLVFQDPEQQLIMNTPYEDITYGLRNAFLPEDEIRMRSNQLLKLLNLEELADVPIHRLSLGQKKRVALAGVMALEPELLLLDEPAAYLDPVSEKLLMNELNRIHAEGVTIVMATHDMNIAYAWADWLCVLHQGKCVMEGTPFEIFENAAYIKELGLETPMLLEAWNALPAVMREGKIPPRSLEEWKLAVG</sequence>
<keyword evidence="11" id="KW-1185">Reference proteome</keyword>
<evidence type="ECO:0000256" key="2">
    <source>
        <dbReference type="ARBA" id="ARBA00005417"/>
    </source>
</evidence>
<evidence type="ECO:0000256" key="8">
    <source>
        <dbReference type="ARBA" id="ARBA00023136"/>
    </source>
</evidence>
<reference evidence="10" key="1">
    <citation type="journal article" date="2014" name="Int. J. Syst. Evol. Microbiol.">
        <title>Complete genome sequence of Corynebacterium casei LMG S-19264T (=DSM 44701T), isolated from a smear-ripened cheese.</title>
        <authorList>
            <consortium name="US DOE Joint Genome Institute (JGI-PGF)"/>
            <person name="Walter F."/>
            <person name="Albersmeier A."/>
            <person name="Kalinowski J."/>
            <person name="Ruckert C."/>
        </authorList>
    </citation>
    <scope>NUCLEOTIDE SEQUENCE</scope>
    <source>
        <strain evidence="10">CGMCC 1.12987</strain>
    </source>
</reference>
<dbReference type="PANTHER" id="PTHR43553:SF24">
    <property type="entry name" value="ENERGY-COUPLING FACTOR TRANSPORTER ATP-BINDING PROTEIN ECFA1"/>
    <property type="match status" value="1"/>
</dbReference>
<feature type="domain" description="ABC transporter" evidence="9">
    <location>
        <begin position="5"/>
        <end position="241"/>
    </location>
</feature>
<organism evidence="10 11">
    <name type="scientific">Paenibacillus abyssi</name>
    <dbReference type="NCBI Taxonomy" id="1340531"/>
    <lineage>
        <taxon>Bacteria</taxon>
        <taxon>Bacillati</taxon>
        <taxon>Bacillota</taxon>
        <taxon>Bacilli</taxon>
        <taxon>Bacillales</taxon>
        <taxon>Paenibacillaceae</taxon>
        <taxon>Paenibacillus</taxon>
    </lineage>
</organism>
<dbReference type="EMBL" id="BMGR01000018">
    <property type="protein sequence ID" value="GGG22511.1"/>
    <property type="molecule type" value="Genomic_DNA"/>
</dbReference>
<keyword evidence="6 10" id="KW-0067">ATP-binding</keyword>
<dbReference type="GO" id="GO:0016887">
    <property type="term" value="F:ATP hydrolysis activity"/>
    <property type="evidence" value="ECO:0007669"/>
    <property type="project" value="InterPro"/>
</dbReference>
<comment type="caution">
    <text evidence="10">The sequence shown here is derived from an EMBL/GenBank/DDBJ whole genome shotgun (WGS) entry which is preliminary data.</text>
</comment>
<dbReference type="SMART" id="SM00382">
    <property type="entry name" value="AAA"/>
    <property type="match status" value="1"/>
</dbReference>
<evidence type="ECO:0000256" key="1">
    <source>
        <dbReference type="ARBA" id="ARBA00004202"/>
    </source>
</evidence>
<dbReference type="GO" id="GO:0042626">
    <property type="term" value="F:ATPase-coupled transmembrane transporter activity"/>
    <property type="evidence" value="ECO:0007669"/>
    <property type="project" value="TreeGrafter"/>
</dbReference>
<comment type="similarity">
    <text evidence="2">Belongs to the ABC transporter superfamily.</text>
</comment>
<dbReference type="InterPro" id="IPR027417">
    <property type="entry name" value="P-loop_NTPase"/>
</dbReference>
<dbReference type="PROSITE" id="PS00211">
    <property type="entry name" value="ABC_TRANSPORTER_1"/>
    <property type="match status" value="1"/>
</dbReference>
<keyword evidence="8" id="KW-0472">Membrane</keyword>
<evidence type="ECO:0000313" key="10">
    <source>
        <dbReference type="EMBL" id="GGG22511.1"/>
    </source>
</evidence>
<dbReference type="SUPFAM" id="SSF52540">
    <property type="entry name" value="P-loop containing nucleoside triphosphate hydrolases"/>
    <property type="match status" value="1"/>
</dbReference>
<dbReference type="AlphaFoldDB" id="A0A917G4A3"/>
<dbReference type="InterPro" id="IPR015856">
    <property type="entry name" value="ABC_transpr_CbiO/EcfA_su"/>
</dbReference>
<evidence type="ECO:0000259" key="9">
    <source>
        <dbReference type="PROSITE" id="PS50893"/>
    </source>
</evidence>
<dbReference type="PANTHER" id="PTHR43553">
    <property type="entry name" value="HEAVY METAL TRANSPORTER"/>
    <property type="match status" value="1"/>
</dbReference>
<dbReference type="Pfam" id="PF00005">
    <property type="entry name" value="ABC_tran"/>
    <property type="match status" value="1"/>
</dbReference>
<proteinExistence type="inferred from homology"/>